<dbReference type="InterPro" id="IPR051635">
    <property type="entry name" value="SNAT-like"/>
</dbReference>
<dbReference type="AlphaFoldDB" id="A0A4R6BB93"/>
<gene>
    <name evidence="4" type="ORF">ERX27_09660</name>
</gene>
<dbReference type="OrthoDB" id="9800962at2"/>
<feature type="domain" description="N-acetyltransferase" evidence="3">
    <location>
        <begin position="2"/>
        <end position="161"/>
    </location>
</feature>
<dbReference type="Pfam" id="PF13673">
    <property type="entry name" value="Acetyltransf_10"/>
    <property type="match status" value="1"/>
</dbReference>
<name>A0A4R6BB93_9STAP</name>
<proteinExistence type="predicted"/>
<accession>A0A4R6BB93</accession>
<sequence>MYTFRNVEPNDLEEVTRLESLAFIPKVADTREAFAERIQKISETFIVAEKDGEISGYINGPVISEPYITDDLFKKIPASAEGDYLSVLGLVVSEEHQRQGLAGRLLASFTDKAKNLGVKAITLTCTEDLMPFYERYGFVNHGPSASQHGGERWVNMVKMIE</sequence>
<dbReference type="CDD" id="cd04301">
    <property type="entry name" value="NAT_SF"/>
    <property type="match status" value="1"/>
</dbReference>
<evidence type="ECO:0000313" key="5">
    <source>
        <dbReference type="Proteomes" id="UP000295310"/>
    </source>
</evidence>
<evidence type="ECO:0000256" key="2">
    <source>
        <dbReference type="ARBA" id="ARBA00023315"/>
    </source>
</evidence>
<organism evidence="4 5">
    <name type="scientific">Macrococcus brunensis</name>
    <dbReference type="NCBI Taxonomy" id="198483"/>
    <lineage>
        <taxon>Bacteria</taxon>
        <taxon>Bacillati</taxon>
        <taxon>Bacillota</taxon>
        <taxon>Bacilli</taxon>
        <taxon>Bacillales</taxon>
        <taxon>Staphylococcaceae</taxon>
        <taxon>Macrococcus</taxon>
    </lineage>
</organism>
<comment type="caution">
    <text evidence="4">The sequence shown here is derived from an EMBL/GenBank/DDBJ whole genome shotgun (WGS) entry which is preliminary data.</text>
</comment>
<evidence type="ECO:0000256" key="1">
    <source>
        <dbReference type="ARBA" id="ARBA00022679"/>
    </source>
</evidence>
<reference evidence="4 5" key="1">
    <citation type="submission" date="2019-01" db="EMBL/GenBank/DDBJ databases">
        <title>Draft genome sequences of the type strains of six Macrococcus species.</title>
        <authorList>
            <person name="Mazhar S."/>
            <person name="Altermann E."/>
            <person name="Hill C."/>
            <person name="Mcauliffe O."/>
        </authorList>
    </citation>
    <scope>NUCLEOTIDE SEQUENCE [LARGE SCALE GENOMIC DNA]</scope>
    <source>
        <strain evidence="4 5">CCM4811</strain>
    </source>
</reference>
<dbReference type="PANTHER" id="PTHR10908:SF0">
    <property type="entry name" value="SEROTONIN N-ACETYLTRANSFERASE"/>
    <property type="match status" value="1"/>
</dbReference>
<dbReference type="PROSITE" id="PS51186">
    <property type="entry name" value="GNAT"/>
    <property type="match status" value="1"/>
</dbReference>
<keyword evidence="2" id="KW-0012">Acyltransferase</keyword>
<keyword evidence="5" id="KW-1185">Reference proteome</keyword>
<keyword evidence="1 4" id="KW-0808">Transferase</keyword>
<dbReference type="RefSeq" id="WP_133432623.1">
    <property type="nucleotide sequence ID" value="NZ_SCWA01000020.1"/>
</dbReference>
<protein>
    <submittedName>
        <fullName evidence="4">GNAT family N-acetyltransferase</fullName>
    </submittedName>
</protein>
<dbReference type="InterPro" id="IPR000182">
    <property type="entry name" value="GNAT_dom"/>
</dbReference>
<dbReference type="Gene3D" id="3.40.630.30">
    <property type="match status" value="1"/>
</dbReference>
<dbReference type="EMBL" id="SCWA01000020">
    <property type="protein sequence ID" value="TDL94193.1"/>
    <property type="molecule type" value="Genomic_DNA"/>
</dbReference>
<evidence type="ECO:0000313" key="4">
    <source>
        <dbReference type="EMBL" id="TDL94193.1"/>
    </source>
</evidence>
<dbReference type="PANTHER" id="PTHR10908">
    <property type="entry name" value="SEROTONIN N-ACETYLTRANSFERASE"/>
    <property type="match status" value="1"/>
</dbReference>
<dbReference type="SUPFAM" id="SSF55729">
    <property type="entry name" value="Acyl-CoA N-acyltransferases (Nat)"/>
    <property type="match status" value="1"/>
</dbReference>
<dbReference type="InterPro" id="IPR016181">
    <property type="entry name" value="Acyl_CoA_acyltransferase"/>
</dbReference>
<dbReference type="GO" id="GO:0008080">
    <property type="term" value="F:N-acetyltransferase activity"/>
    <property type="evidence" value="ECO:0007669"/>
    <property type="project" value="UniProtKB-ARBA"/>
</dbReference>
<dbReference type="Proteomes" id="UP000295310">
    <property type="component" value="Unassembled WGS sequence"/>
</dbReference>
<evidence type="ECO:0000259" key="3">
    <source>
        <dbReference type="PROSITE" id="PS51186"/>
    </source>
</evidence>